<accession>A0A0N4WRG1</accession>
<dbReference type="STRING" id="6290.A0A0N4WRG1"/>
<dbReference type="AlphaFoldDB" id="A0A0N4WRG1"/>
<dbReference type="Proteomes" id="UP000268014">
    <property type="component" value="Unassembled WGS sequence"/>
</dbReference>
<keyword evidence="2" id="KW-1185">Reference proteome</keyword>
<name>A0A0N4WRG1_HAEPC</name>
<reference evidence="3" key="1">
    <citation type="submission" date="2017-02" db="UniProtKB">
        <authorList>
            <consortium name="WormBaseParasite"/>
        </authorList>
    </citation>
    <scope>IDENTIFICATION</scope>
</reference>
<dbReference type="WBParaSite" id="HPLM_0001407301-mRNA-1">
    <property type="protein sequence ID" value="HPLM_0001407301-mRNA-1"/>
    <property type="gene ID" value="HPLM_0001407301"/>
</dbReference>
<protein>
    <submittedName>
        <fullName evidence="3">Reverse transcriptase</fullName>
    </submittedName>
</protein>
<dbReference type="PANTHER" id="PTHR23227:SF67">
    <property type="entry name" value="CRANIOFACIAL DEVELOPMENT PROTEIN 2-LIKE"/>
    <property type="match status" value="1"/>
</dbReference>
<evidence type="ECO:0000313" key="1">
    <source>
        <dbReference type="EMBL" id="VDO51706.1"/>
    </source>
</evidence>
<proteinExistence type="predicted"/>
<dbReference type="PANTHER" id="PTHR23227">
    <property type="entry name" value="BUCENTAUR RELATED"/>
    <property type="match status" value="1"/>
</dbReference>
<dbReference type="OrthoDB" id="5900406at2759"/>
<organism evidence="3">
    <name type="scientific">Haemonchus placei</name>
    <name type="common">Barber's pole worm</name>
    <dbReference type="NCBI Taxonomy" id="6290"/>
    <lineage>
        <taxon>Eukaryota</taxon>
        <taxon>Metazoa</taxon>
        <taxon>Ecdysozoa</taxon>
        <taxon>Nematoda</taxon>
        <taxon>Chromadorea</taxon>
        <taxon>Rhabditida</taxon>
        <taxon>Rhabditina</taxon>
        <taxon>Rhabditomorpha</taxon>
        <taxon>Strongyloidea</taxon>
        <taxon>Trichostrongylidae</taxon>
        <taxon>Haemonchus</taxon>
    </lineage>
</organism>
<dbReference type="EMBL" id="UZAF01018434">
    <property type="protein sequence ID" value="VDO51706.1"/>
    <property type="molecule type" value="Genomic_DNA"/>
</dbReference>
<evidence type="ECO:0000313" key="3">
    <source>
        <dbReference type="WBParaSite" id="HPLM_0001407301-mRNA-1"/>
    </source>
</evidence>
<evidence type="ECO:0000313" key="2">
    <source>
        <dbReference type="Proteomes" id="UP000268014"/>
    </source>
</evidence>
<reference evidence="1 2" key="2">
    <citation type="submission" date="2018-11" db="EMBL/GenBank/DDBJ databases">
        <authorList>
            <consortium name="Pathogen Informatics"/>
        </authorList>
    </citation>
    <scope>NUCLEOTIDE SEQUENCE [LARGE SCALE GENOMIC DNA]</scope>
    <source>
        <strain evidence="1 2">MHpl1</strain>
    </source>
</reference>
<dbReference type="InterPro" id="IPR027124">
    <property type="entry name" value="Swc5/CFDP1/2"/>
</dbReference>
<sequence>MDYLTIEGDLNGHVGSERRGLERVHGGRGVRNEEGDRVFALAIAHDLAVCSTFFVKRKRPLLAFLPLPVVEVAPVRKKHLKKKLLEAGLPNPYGPIQQAWSNAAKVILRCAKETLGKLEVIFKETRKHGSGTMKSSEL</sequence>
<gene>
    <name evidence="1" type="ORF">HPLM_LOCUS14065</name>
</gene>